<dbReference type="Pfam" id="PF00005">
    <property type="entry name" value="ABC_tran"/>
    <property type="match status" value="1"/>
</dbReference>
<dbReference type="RefSeq" id="WP_179983251.1">
    <property type="nucleotide sequence ID" value="NZ_LR812090.1"/>
</dbReference>
<dbReference type="PROSITE" id="PS00211">
    <property type="entry name" value="ABC_TRANSPORTER_1"/>
    <property type="match status" value="1"/>
</dbReference>
<dbReference type="InterPro" id="IPR003439">
    <property type="entry name" value="ABC_transporter-like_ATP-bd"/>
</dbReference>
<evidence type="ECO:0000256" key="1">
    <source>
        <dbReference type="ARBA" id="ARBA00022448"/>
    </source>
</evidence>
<protein>
    <submittedName>
        <fullName evidence="5">Putative sulfate/thiosulfate transporter subunit: ATP-binding component of ABC superfamily transporter</fullName>
    </submittedName>
</protein>
<dbReference type="Proteomes" id="UP000509458">
    <property type="component" value="Chromosome"/>
</dbReference>
<evidence type="ECO:0000313" key="5">
    <source>
        <dbReference type="EMBL" id="CAB9493773.1"/>
    </source>
</evidence>
<organism evidence="5 6">
    <name type="scientific">Alteromonas macleodii</name>
    <name type="common">Pseudoalteromonas macleodii</name>
    <dbReference type="NCBI Taxonomy" id="28108"/>
    <lineage>
        <taxon>Bacteria</taxon>
        <taxon>Pseudomonadati</taxon>
        <taxon>Pseudomonadota</taxon>
        <taxon>Gammaproteobacteria</taxon>
        <taxon>Alteromonadales</taxon>
        <taxon>Alteromonadaceae</taxon>
        <taxon>Alteromonas/Salinimonas group</taxon>
        <taxon>Alteromonas</taxon>
    </lineage>
</organism>
<accession>A0A6T9XZA7</accession>
<dbReference type="EMBL" id="LR812090">
    <property type="protein sequence ID" value="CAB9493773.1"/>
    <property type="molecule type" value="Genomic_DNA"/>
</dbReference>
<evidence type="ECO:0000313" key="6">
    <source>
        <dbReference type="Proteomes" id="UP000509458"/>
    </source>
</evidence>
<evidence type="ECO:0000256" key="2">
    <source>
        <dbReference type="ARBA" id="ARBA00022741"/>
    </source>
</evidence>
<evidence type="ECO:0000256" key="3">
    <source>
        <dbReference type="ARBA" id="ARBA00022840"/>
    </source>
</evidence>
<gene>
    <name evidence="5" type="primary">ynjD</name>
    <name evidence="5" type="ORF">ALFOR1_30702</name>
</gene>
<dbReference type="GO" id="GO:0005524">
    <property type="term" value="F:ATP binding"/>
    <property type="evidence" value="ECO:0007669"/>
    <property type="project" value="UniProtKB-KW"/>
</dbReference>
<dbReference type="AlphaFoldDB" id="A0A6T9XZA7"/>
<keyword evidence="2" id="KW-0547">Nucleotide-binding</keyword>
<proteinExistence type="predicted"/>
<name>A0A6T9XZA7_ALTMA</name>
<evidence type="ECO:0000259" key="4">
    <source>
        <dbReference type="PROSITE" id="PS50893"/>
    </source>
</evidence>
<sequence length="212" mass="22861">MALSLENLVVSHAQNTLLKVNVCVKVGEILTVMGPSGAGKSTLLQAIIGQLHGPFSFSGIIKINGVVVNDKAAHLRKVGIMFQDALLFEHMTVAENIAFAMPKDSHTNRKAKMEAIEEMLSAVDLAGIGERAVTSLSGGQQSRVSLLRTLASQPDVVLLDEPFSKLDFALREQIRSWTFKQLKARNIPAVLVTHDKEDAFAAGGQIIELSSC</sequence>
<keyword evidence="3 5" id="KW-0067">ATP-binding</keyword>
<keyword evidence="1" id="KW-0813">Transport</keyword>
<dbReference type="GO" id="GO:0016887">
    <property type="term" value="F:ATP hydrolysis activity"/>
    <property type="evidence" value="ECO:0007669"/>
    <property type="project" value="InterPro"/>
</dbReference>
<dbReference type="SUPFAM" id="SSF52540">
    <property type="entry name" value="P-loop containing nucleoside triphosphate hydrolases"/>
    <property type="match status" value="1"/>
</dbReference>
<dbReference type="InterPro" id="IPR017871">
    <property type="entry name" value="ABC_transporter-like_CS"/>
</dbReference>
<dbReference type="Gene3D" id="3.40.50.300">
    <property type="entry name" value="P-loop containing nucleotide triphosphate hydrolases"/>
    <property type="match status" value="1"/>
</dbReference>
<feature type="domain" description="ABC transporter" evidence="4">
    <location>
        <begin position="3"/>
        <end position="211"/>
    </location>
</feature>
<dbReference type="PANTHER" id="PTHR42781">
    <property type="entry name" value="SPERMIDINE/PUTRESCINE IMPORT ATP-BINDING PROTEIN POTA"/>
    <property type="match status" value="1"/>
</dbReference>
<dbReference type="PANTHER" id="PTHR42781:SF4">
    <property type="entry name" value="SPERMIDINE_PUTRESCINE IMPORT ATP-BINDING PROTEIN POTA"/>
    <property type="match status" value="1"/>
</dbReference>
<dbReference type="InterPro" id="IPR027417">
    <property type="entry name" value="P-loop_NTPase"/>
</dbReference>
<dbReference type="InterPro" id="IPR050093">
    <property type="entry name" value="ABC_SmlMolc_Importer"/>
</dbReference>
<dbReference type="SMART" id="SM00382">
    <property type="entry name" value="AAA"/>
    <property type="match status" value="1"/>
</dbReference>
<dbReference type="PROSITE" id="PS50893">
    <property type="entry name" value="ABC_TRANSPORTER_2"/>
    <property type="match status" value="1"/>
</dbReference>
<dbReference type="InterPro" id="IPR003593">
    <property type="entry name" value="AAA+_ATPase"/>
</dbReference>
<reference evidence="5 6" key="1">
    <citation type="submission" date="2020-06" db="EMBL/GenBank/DDBJ databases">
        <authorList>
            <person name="Duchaud E."/>
        </authorList>
    </citation>
    <scope>NUCLEOTIDE SEQUENCE [LARGE SCALE GENOMIC DNA]</scope>
    <source>
        <strain evidence="5">Alteromonas fortis</strain>
    </source>
</reference>